<evidence type="ECO:0000256" key="5">
    <source>
        <dbReference type="ARBA" id="ARBA00023136"/>
    </source>
</evidence>
<dbReference type="EMBL" id="CAXLJL010000489">
    <property type="protein sequence ID" value="CAL5138373.1"/>
    <property type="molecule type" value="Genomic_DNA"/>
</dbReference>
<dbReference type="Pfam" id="PF06638">
    <property type="entry name" value="Strabismus"/>
    <property type="match status" value="2"/>
</dbReference>
<evidence type="ECO:0000313" key="10">
    <source>
        <dbReference type="Proteomes" id="UP001497525"/>
    </source>
</evidence>
<keyword evidence="2" id="KW-1003">Cell membrane</keyword>
<keyword evidence="3 8" id="KW-0812">Transmembrane</keyword>
<keyword evidence="4 8" id="KW-1133">Transmembrane helix</keyword>
<keyword evidence="5 8" id="KW-0472">Membrane</keyword>
<accession>A0AAV2TTZ0</accession>
<dbReference type="InterPro" id="IPR009539">
    <property type="entry name" value="VANGL"/>
</dbReference>
<evidence type="ECO:0000313" key="9">
    <source>
        <dbReference type="EMBL" id="CAL5138373.1"/>
    </source>
</evidence>
<protein>
    <submittedName>
        <fullName evidence="9">Uncharacterized protein</fullName>
    </submittedName>
</protein>
<evidence type="ECO:0000256" key="7">
    <source>
        <dbReference type="SAM" id="Coils"/>
    </source>
</evidence>
<keyword evidence="7" id="KW-0175">Coiled coil</keyword>
<proteinExistence type="inferred from homology"/>
<evidence type="ECO:0000256" key="6">
    <source>
        <dbReference type="ARBA" id="ARBA00025718"/>
    </source>
</evidence>
<evidence type="ECO:0000256" key="1">
    <source>
        <dbReference type="ARBA" id="ARBA00004651"/>
    </source>
</evidence>
<feature type="coiled-coil region" evidence="7">
    <location>
        <begin position="298"/>
        <end position="325"/>
    </location>
</feature>
<evidence type="ECO:0000256" key="2">
    <source>
        <dbReference type="ARBA" id="ARBA00022475"/>
    </source>
</evidence>
<dbReference type="GO" id="GO:0005886">
    <property type="term" value="C:plasma membrane"/>
    <property type="evidence" value="ECO:0007669"/>
    <property type="project" value="UniProtKB-SubCell"/>
</dbReference>
<dbReference type="PANTHER" id="PTHR20886">
    <property type="entry name" value="VANG-LIKE PROTEIN"/>
    <property type="match status" value="1"/>
</dbReference>
<name>A0AAV2TTZ0_CALDB</name>
<evidence type="ECO:0000256" key="3">
    <source>
        <dbReference type="ARBA" id="ARBA00022692"/>
    </source>
</evidence>
<comment type="caution">
    <text evidence="9">The sequence shown here is derived from an EMBL/GenBank/DDBJ whole genome shotgun (WGS) entry which is preliminary data.</text>
</comment>
<comment type="similarity">
    <text evidence="6">Belongs to the Vang family.</text>
</comment>
<dbReference type="AlphaFoldDB" id="A0AAV2TTZ0"/>
<dbReference type="Proteomes" id="UP001497525">
    <property type="component" value="Unassembled WGS sequence"/>
</dbReference>
<feature type="transmembrane region" description="Helical" evidence="8">
    <location>
        <begin position="48"/>
        <end position="71"/>
    </location>
</feature>
<evidence type="ECO:0000256" key="4">
    <source>
        <dbReference type="ARBA" id="ARBA00022989"/>
    </source>
</evidence>
<evidence type="ECO:0000256" key="8">
    <source>
        <dbReference type="SAM" id="Phobius"/>
    </source>
</evidence>
<sequence>MYKVTSPVRSNIHYLQNPVAFLKTSSARIRLSLERPAYELLDTDMGNFPVYFINDFLMISVTFIFWIYFIWSWANGQFLSSLAGNGETQPRPFGQLNPLVTAPTSTIHSVRTAHGKQFHVTLKIVSKFVDMHLLIQIFGALLFKLWQNASHRARYVVHVCRAPDGLSRSYNLGRIDIHSAAYQIVQYVSLEPRIYDPLRTKTRRRFSRCRSCGAEPLHSTLTCTKALPHVESPPHVLSDISAPISRRKSRVPRAQTEDLFKIYTFETPVSGNTKGPLSHSSANSGTGEDIATRVWCLKAINQRQLNAAAAERNHLQNEYEQLLRKRQVRLTLLATQLFRSAETKMPSTLEDGYKSDRIWQLRQASQSIFEQIYDPLCKYLRFSGQQHLFQPQSIRERITLYLICKMSAEAFLSPYFQSKPKLVRNPQERTLTQEIQRSPTVPTVASGTSVNSRCFSCKPRCASAPEKAQGDNTNDSEKRRFICCSKPKNNYYSYQTWRLRLHNSSSSSLIFHGLRFELLRADVTLMCTVYRLPVLQLSPTQAIPLWSTSLPRNVSMPASTVDTYVESSENFMEIRI</sequence>
<gene>
    <name evidence="9" type="ORF">CDAUBV1_LOCUS12961</name>
</gene>
<comment type="subcellular location">
    <subcellularLocation>
        <location evidence="1">Cell membrane</location>
        <topology evidence="1">Multi-pass membrane protein</topology>
    </subcellularLocation>
</comment>
<organism evidence="9 10">
    <name type="scientific">Calicophoron daubneyi</name>
    <name type="common">Rumen fluke</name>
    <name type="synonym">Paramphistomum daubneyi</name>
    <dbReference type="NCBI Taxonomy" id="300641"/>
    <lineage>
        <taxon>Eukaryota</taxon>
        <taxon>Metazoa</taxon>
        <taxon>Spiralia</taxon>
        <taxon>Lophotrochozoa</taxon>
        <taxon>Platyhelminthes</taxon>
        <taxon>Trematoda</taxon>
        <taxon>Digenea</taxon>
        <taxon>Plagiorchiida</taxon>
        <taxon>Pronocephalata</taxon>
        <taxon>Paramphistomoidea</taxon>
        <taxon>Paramphistomidae</taxon>
        <taxon>Calicophoron</taxon>
    </lineage>
</organism>
<reference evidence="9" key="1">
    <citation type="submission" date="2024-06" db="EMBL/GenBank/DDBJ databases">
        <authorList>
            <person name="Liu X."/>
            <person name="Lenzi L."/>
            <person name="Haldenby T S."/>
            <person name="Uol C."/>
        </authorList>
    </citation>
    <scope>NUCLEOTIDE SEQUENCE</scope>
</reference>